<dbReference type="InterPro" id="IPR013020">
    <property type="entry name" value="Rad3/Chl1-like"/>
</dbReference>
<protein>
    <recommendedName>
        <fullName evidence="16">Regulator of telomere elongation helicase 1</fullName>
        <ecNumber evidence="16">5.6.2.-</ecNumber>
    </recommendedName>
</protein>
<dbReference type="GO" id="GO:0005634">
    <property type="term" value="C:nucleus"/>
    <property type="evidence" value="ECO:0007669"/>
    <property type="project" value="UniProtKB-SubCell"/>
</dbReference>
<evidence type="ECO:0000256" key="2">
    <source>
        <dbReference type="ARBA" id="ARBA00022485"/>
    </source>
</evidence>
<dbReference type="Pfam" id="PF06733">
    <property type="entry name" value="DEAD_2"/>
    <property type="match status" value="1"/>
</dbReference>
<dbReference type="FunFam" id="3.40.50.300:FF:000431">
    <property type="entry name" value="Regulator of telomere elongation helicase 1"/>
    <property type="match status" value="1"/>
</dbReference>
<evidence type="ECO:0000256" key="12">
    <source>
        <dbReference type="ARBA" id="ARBA00023204"/>
    </source>
</evidence>
<feature type="binding site" evidence="16">
    <location>
        <position position="186"/>
    </location>
    <ligand>
        <name>[4Fe-4S] cluster</name>
        <dbReference type="ChEBI" id="CHEBI:49883"/>
    </ligand>
</feature>
<feature type="region of interest" description="Disordered" evidence="17">
    <location>
        <begin position="1331"/>
        <end position="1350"/>
    </location>
</feature>
<evidence type="ECO:0000256" key="7">
    <source>
        <dbReference type="ARBA" id="ARBA00022806"/>
    </source>
</evidence>
<feature type="compositionally biased region" description="Polar residues" evidence="17">
    <location>
        <begin position="1300"/>
        <end position="1316"/>
    </location>
</feature>
<dbReference type="GO" id="GO:0046872">
    <property type="term" value="F:metal ion binding"/>
    <property type="evidence" value="ECO:0007669"/>
    <property type="project" value="UniProtKB-UniRule"/>
</dbReference>
<keyword evidence="14 16" id="KW-0539">Nucleus</keyword>
<dbReference type="GO" id="GO:0006281">
    <property type="term" value="P:DNA repair"/>
    <property type="evidence" value="ECO:0007669"/>
    <property type="project" value="UniProtKB-UniRule"/>
</dbReference>
<dbReference type="GO" id="GO:1904430">
    <property type="term" value="P:negative regulation of t-circle formation"/>
    <property type="evidence" value="ECO:0007669"/>
    <property type="project" value="TreeGrafter"/>
</dbReference>
<feature type="compositionally biased region" description="Basic and acidic residues" evidence="17">
    <location>
        <begin position="1210"/>
        <end position="1220"/>
    </location>
</feature>
<dbReference type="InterPro" id="IPR045028">
    <property type="entry name" value="DinG/Rad3-like"/>
</dbReference>
<comment type="caution">
    <text evidence="19">The sequence shown here is derived from an EMBL/GenBank/DDBJ whole genome shotgun (WGS) entry which is preliminary data.</text>
</comment>
<evidence type="ECO:0000256" key="14">
    <source>
        <dbReference type="ARBA" id="ARBA00023242"/>
    </source>
</evidence>
<feature type="compositionally biased region" description="Polar residues" evidence="17">
    <location>
        <begin position="1500"/>
        <end position="1510"/>
    </location>
</feature>
<dbReference type="GO" id="GO:0003678">
    <property type="term" value="F:DNA helicase activity"/>
    <property type="evidence" value="ECO:0007669"/>
    <property type="project" value="UniProtKB-UniRule"/>
</dbReference>
<keyword evidence="20" id="KW-1185">Reference proteome</keyword>
<evidence type="ECO:0000256" key="4">
    <source>
        <dbReference type="ARBA" id="ARBA00022741"/>
    </source>
</evidence>
<dbReference type="Gene3D" id="3.40.50.300">
    <property type="entry name" value="P-loop containing nucleotide triphosphate hydrolases"/>
    <property type="match status" value="2"/>
</dbReference>
<keyword evidence="4 16" id="KW-0547">Nucleotide-binding</keyword>
<organism evidence="19 20">
    <name type="scientific">Pleurodeles waltl</name>
    <name type="common">Iberian ribbed newt</name>
    <dbReference type="NCBI Taxonomy" id="8319"/>
    <lineage>
        <taxon>Eukaryota</taxon>
        <taxon>Metazoa</taxon>
        <taxon>Chordata</taxon>
        <taxon>Craniata</taxon>
        <taxon>Vertebrata</taxon>
        <taxon>Euteleostomi</taxon>
        <taxon>Amphibia</taxon>
        <taxon>Batrachia</taxon>
        <taxon>Caudata</taxon>
        <taxon>Salamandroidea</taxon>
        <taxon>Salamandridae</taxon>
        <taxon>Pleurodelinae</taxon>
        <taxon>Pleurodeles</taxon>
    </lineage>
</organism>
<dbReference type="InterPro" id="IPR049909">
    <property type="entry name" value="Rtel1_HHD"/>
</dbReference>
<dbReference type="EMBL" id="JANPWB010000011">
    <property type="protein sequence ID" value="KAJ1122842.1"/>
    <property type="molecule type" value="Genomic_DNA"/>
</dbReference>
<dbReference type="CDD" id="cd18788">
    <property type="entry name" value="SF2_C_XPD"/>
    <property type="match status" value="1"/>
</dbReference>
<dbReference type="GO" id="GO:0051539">
    <property type="term" value="F:4 iron, 4 sulfur cluster binding"/>
    <property type="evidence" value="ECO:0007669"/>
    <property type="project" value="UniProtKB-UniRule"/>
</dbReference>
<evidence type="ECO:0000256" key="10">
    <source>
        <dbReference type="ARBA" id="ARBA00023014"/>
    </source>
</evidence>
<comment type="catalytic activity">
    <reaction evidence="15 16">
        <text>ATP + H2O = ADP + phosphate + H(+)</text>
        <dbReference type="Rhea" id="RHEA:13065"/>
        <dbReference type="ChEBI" id="CHEBI:15377"/>
        <dbReference type="ChEBI" id="CHEBI:15378"/>
        <dbReference type="ChEBI" id="CHEBI:30616"/>
        <dbReference type="ChEBI" id="CHEBI:43474"/>
        <dbReference type="ChEBI" id="CHEBI:456216"/>
    </reaction>
</comment>
<evidence type="ECO:0000256" key="15">
    <source>
        <dbReference type="ARBA" id="ARBA00049360"/>
    </source>
</evidence>
<name>A0AAV7P6A2_PLEWA</name>
<feature type="binding site" evidence="16">
    <location>
        <position position="168"/>
    </location>
    <ligand>
        <name>[4Fe-4S] cluster</name>
        <dbReference type="ChEBI" id="CHEBI:49883"/>
    </ligand>
</feature>
<feature type="region of interest" description="Disordered" evidence="17">
    <location>
        <begin position="1239"/>
        <end position="1316"/>
    </location>
</feature>
<dbReference type="GO" id="GO:0006310">
    <property type="term" value="P:DNA recombination"/>
    <property type="evidence" value="ECO:0007669"/>
    <property type="project" value="InterPro"/>
</dbReference>
<dbReference type="Proteomes" id="UP001066276">
    <property type="component" value="Chromosome 7"/>
</dbReference>
<dbReference type="InterPro" id="IPR027417">
    <property type="entry name" value="P-loop_NTPase"/>
</dbReference>
<evidence type="ECO:0000256" key="8">
    <source>
        <dbReference type="ARBA" id="ARBA00022840"/>
    </source>
</evidence>
<dbReference type="GO" id="GO:0016818">
    <property type="term" value="F:hydrolase activity, acting on acid anhydrides, in phosphorus-containing anhydrides"/>
    <property type="evidence" value="ECO:0007669"/>
    <property type="project" value="InterPro"/>
</dbReference>
<dbReference type="InterPro" id="IPR006554">
    <property type="entry name" value="Helicase-like_DEXD_c2"/>
</dbReference>
<dbReference type="GO" id="GO:0070182">
    <property type="term" value="F:DNA polymerase binding"/>
    <property type="evidence" value="ECO:0007669"/>
    <property type="project" value="TreeGrafter"/>
</dbReference>
<keyword evidence="10 16" id="KW-0411">Iron-sulfur</keyword>
<keyword evidence="6 16" id="KW-0378">Hydrolase</keyword>
<dbReference type="PANTHER" id="PTHR11472">
    <property type="entry name" value="DNA REPAIR DEAD HELICASE RAD3/XP-D SUBFAMILY MEMBER"/>
    <property type="match status" value="1"/>
</dbReference>
<dbReference type="GO" id="GO:0090657">
    <property type="term" value="P:telomeric loop disassembly"/>
    <property type="evidence" value="ECO:0007669"/>
    <property type="project" value="TreeGrafter"/>
</dbReference>
<comment type="caution">
    <text evidence="16">Lacks conserved residue(s) required for the propagation of feature annotation.</text>
</comment>
<dbReference type="InterPro" id="IPR014013">
    <property type="entry name" value="Helic_SF1/SF2_ATP-bd_DinG/Rad3"/>
</dbReference>
<keyword evidence="9 16" id="KW-0408">Iron</keyword>
<dbReference type="CDD" id="cd13932">
    <property type="entry name" value="HN_RTEL1"/>
    <property type="match status" value="2"/>
</dbReference>
<dbReference type="Pfam" id="PF23109">
    <property type="entry name" value="ARCH_RTEL1"/>
    <property type="match status" value="1"/>
</dbReference>
<keyword evidence="5 16" id="KW-0227">DNA damage</keyword>
<dbReference type="FunFam" id="1.20.1160.20:FF:000006">
    <property type="entry name" value="Regulator of telomere elongation helicase 1"/>
    <property type="match status" value="1"/>
</dbReference>
<feature type="region of interest" description="Disordered" evidence="17">
    <location>
        <begin position="1487"/>
        <end position="1528"/>
    </location>
</feature>
<evidence type="ECO:0000256" key="5">
    <source>
        <dbReference type="ARBA" id="ARBA00022763"/>
    </source>
</evidence>
<dbReference type="PANTHER" id="PTHR11472:SF34">
    <property type="entry name" value="REGULATOR OF TELOMERE ELONGATION HELICASE 1"/>
    <property type="match status" value="1"/>
</dbReference>
<evidence type="ECO:0000256" key="16">
    <source>
        <dbReference type="HAMAP-Rule" id="MF_03065"/>
    </source>
</evidence>
<feature type="compositionally biased region" description="Polar residues" evidence="17">
    <location>
        <begin position="1195"/>
        <end position="1209"/>
    </location>
</feature>
<dbReference type="HAMAP" id="MF_03065">
    <property type="entry name" value="RTEL1"/>
    <property type="match status" value="1"/>
</dbReference>
<dbReference type="InterPro" id="IPR057498">
    <property type="entry name" value="Rtel1_ARCH"/>
</dbReference>
<feature type="compositionally biased region" description="Basic and acidic residues" evidence="17">
    <location>
        <begin position="1025"/>
        <end position="1050"/>
    </location>
</feature>
<sequence length="1528" mass="171621">MFSCAIGCYVNPEVLKLRPNGIVFNTVITKRIQVDFPFEPYKCQEDYMAKVIECLQKKQNGILESPTGTGKTLCLLCATLAWREHFKDTISARKISERLNGAELFPDTPLASWGNKATDGENTAYYTDIPKIVYASRTHSQLTQVIGELKNTLYRPRVCVLGSREQMCIHPEVMKQESNHAKVHMCRAKVSTRTCHFYNNVEEKSTEKDLIDNILDIEDLVKNGSKHRACPYYLSRALKQQADIIFMPYNYLLDPKSRRAHSIDLKGTVLIFDEAHNVERMCEESASFDITPYDLASGIEAIGQVLKEQAEGFQQNDDQPDFNIGSGPSGLNMEIQDIAKIKGILHSLEAAIDAVQLKDGRGVTKPGSYIFDLFAAAQITFENKTVLLESLEQITQFLGGRPGIFTNTSGLQKLIEMIQIVFCAEPQEGMSVSGIQQAISKYYKVHVRLDDSHLWKKPKVDVWSAPIKKKEGKILSYWCFSPGFTMNDLVRQGVRTILLTSGTLAPLSSFAMEMQIPFPISLENPHVIEKHQIWVGIVPRGPDGAQLSSAFDRRFTLEYMSSLGKTIGNISRVVPHGLLVFFPSYPVMDKNLEFWKEEGSHSRMEEMKPMFVEPKGKGNFTEIIDAYYTQVVNPKSNGAMFLAVCRGKASEGLDFADMNGRGVIITGLPFPPRMDPRVVLKMQFLDEMRSKQGARGQFLSGQDWYRQQASRAVNQAIGRVIRHRQDYGAIFLCDHRFSNTDARAQLPSWVRPYVKIYDNFGHIIRDVSQFFRVAQKIMPPPKLKNDQNGSTTCQSEINHARPSCSGASSGFRALLMKAKNLDSHVPSLKRKRTVNDAELLPGGESVANICGEYEQDFKSSKRKPAGLLDALDHNERRIGELDEEEALAGEEKAFLMSTRSLQYDKRLNDEQRGGKKKIKIVDNKMNGLSGTPHQKSTRASLFMVSVKQALSQSNYEVFMQAMQSYKASDDFTILLSELAALFTGDSKKHILLREFYQFIRPHHKKQFDQACRELTGEGCGFKPEHSLQREERERLAKQTAEKPREKKMTFSEDSALQLNSGTHLNQGGNHLTTGPVKTVERGTSNSEQLRVKGVRPGGSSVDEKHILSAFLSEVREALGPENYKRFSTALTTYKKTDHYSAMVSEIAGLFMEDPAHAHLLRRCYRLVRPHHKKQFNQMCADLTGISCSEAATQSVQLPGQDGRQGNSSKGDSKPLQHSDEIGLESYPIKEEKIILQQEKLAASQNSCSEGDRQEQHHSKPTDFQDSTKRESSMLQQNNPVGLQDSCTEEQGNQPRHKNTPLPSNCSKQESNPQQHAESLVLLHTCSEGERKPLQQNNSQDSSHKGVIDSVQHSESVCFGASSNAKDRKPQLNENPLRLKTNIHVKVESQLRQDSYDVQGSCDNGDKEVQLQHNELNLHSYSKCERRPELQLDAGGSQKHSEEKTEQHCPQNPANLQNSSTKISPRPAVSGKAQSKISSFFLKNPECKNKSLESTSHEPVTRSQLVAHNSTPVPPFGCSEHSKMPKVLR</sequence>
<feature type="binding site" evidence="16">
    <location>
        <position position="195"/>
    </location>
    <ligand>
        <name>[4Fe-4S] cluster</name>
        <dbReference type="ChEBI" id="CHEBI:49883"/>
    </ligand>
</feature>
<feature type="binding site" evidence="16">
    <location>
        <position position="230"/>
    </location>
    <ligand>
        <name>[4Fe-4S] cluster</name>
        <dbReference type="ChEBI" id="CHEBI:49883"/>
    </ligand>
</feature>
<dbReference type="SMART" id="SM00488">
    <property type="entry name" value="DEXDc2"/>
    <property type="match status" value="1"/>
</dbReference>
<keyword evidence="3 16" id="KW-0479">Metal-binding</keyword>
<dbReference type="GO" id="GO:0045910">
    <property type="term" value="P:negative regulation of DNA recombination"/>
    <property type="evidence" value="ECO:0007669"/>
    <property type="project" value="TreeGrafter"/>
</dbReference>
<comment type="similarity">
    <text evidence="16">Belongs to the helicase family. RAD3/XPD subfamily.</text>
</comment>
<proteinExistence type="inferred from homology"/>
<evidence type="ECO:0000256" key="9">
    <source>
        <dbReference type="ARBA" id="ARBA00023004"/>
    </source>
</evidence>
<keyword evidence="7 16" id="KW-0347">Helicase</keyword>
<dbReference type="SMART" id="SM00491">
    <property type="entry name" value="HELICc2"/>
    <property type="match status" value="1"/>
</dbReference>
<evidence type="ECO:0000313" key="20">
    <source>
        <dbReference type="Proteomes" id="UP001066276"/>
    </source>
</evidence>
<feature type="domain" description="Helicase ATP-binding" evidence="18">
    <location>
        <begin position="30"/>
        <end position="319"/>
    </location>
</feature>
<keyword evidence="12 16" id="KW-0234">DNA repair</keyword>
<dbReference type="EC" id="5.6.2.-" evidence="16"/>
<keyword evidence="8 16" id="KW-0067">ATP-binding</keyword>
<dbReference type="Pfam" id="PF23116">
    <property type="entry name" value="HHD_RTEL1"/>
    <property type="match status" value="2"/>
</dbReference>
<evidence type="ECO:0000313" key="19">
    <source>
        <dbReference type="EMBL" id="KAJ1122842.1"/>
    </source>
</evidence>
<dbReference type="SUPFAM" id="SSF52540">
    <property type="entry name" value="P-loop containing nucleoside triphosphate hydrolases"/>
    <property type="match status" value="2"/>
</dbReference>
<dbReference type="GO" id="GO:0005524">
    <property type="term" value="F:ATP binding"/>
    <property type="evidence" value="ECO:0007669"/>
    <property type="project" value="UniProtKB-UniRule"/>
</dbReference>
<feature type="region of interest" description="Disordered" evidence="17">
    <location>
        <begin position="1025"/>
        <end position="1098"/>
    </location>
</feature>
<reference evidence="19" key="1">
    <citation type="journal article" date="2022" name="bioRxiv">
        <title>Sequencing and chromosome-scale assembly of the giantPleurodeles waltlgenome.</title>
        <authorList>
            <person name="Brown T."/>
            <person name="Elewa A."/>
            <person name="Iarovenko S."/>
            <person name="Subramanian E."/>
            <person name="Araus A.J."/>
            <person name="Petzold A."/>
            <person name="Susuki M."/>
            <person name="Suzuki K.-i.T."/>
            <person name="Hayashi T."/>
            <person name="Toyoda A."/>
            <person name="Oliveira C."/>
            <person name="Osipova E."/>
            <person name="Leigh N.D."/>
            <person name="Simon A."/>
            <person name="Yun M.H."/>
        </authorList>
    </citation>
    <scope>NUCLEOTIDE SEQUENCE</scope>
    <source>
        <strain evidence="19">20211129_DDA</strain>
        <tissue evidence="19">Liver</tissue>
    </source>
</reference>
<evidence type="ECO:0000256" key="1">
    <source>
        <dbReference type="ARBA" id="ARBA00004123"/>
    </source>
</evidence>
<evidence type="ECO:0000256" key="6">
    <source>
        <dbReference type="ARBA" id="ARBA00022801"/>
    </source>
</evidence>
<dbReference type="InterPro" id="IPR030845">
    <property type="entry name" value="RTEL1"/>
</dbReference>
<dbReference type="CDD" id="cd17970">
    <property type="entry name" value="DEAHc_FancJ"/>
    <property type="match status" value="1"/>
</dbReference>
<evidence type="ECO:0000256" key="13">
    <source>
        <dbReference type="ARBA" id="ARBA00023235"/>
    </source>
</evidence>
<dbReference type="GO" id="GO:0010569">
    <property type="term" value="P:regulation of double-strand break repair via homologous recombination"/>
    <property type="evidence" value="ECO:0007669"/>
    <property type="project" value="UniProtKB-UniRule"/>
</dbReference>
<dbReference type="NCBIfam" id="TIGR00604">
    <property type="entry name" value="rad3"/>
    <property type="match status" value="1"/>
</dbReference>
<feature type="region of interest" description="Disordered" evidence="17">
    <location>
        <begin position="1432"/>
        <end position="1474"/>
    </location>
</feature>
<evidence type="ECO:0000256" key="3">
    <source>
        <dbReference type="ARBA" id="ARBA00022723"/>
    </source>
</evidence>
<feature type="compositionally biased region" description="Polar residues" evidence="17">
    <location>
        <begin position="1272"/>
        <end position="1293"/>
    </location>
</feature>
<dbReference type="InterPro" id="IPR010614">
    <property type="entry name" value="RAD3-like_helicase_DEAD"/>
</dbReference>
<comment type="subcellular location">
    <subcellularLocation>
        <location evidence="1 16">Nucleus</location>
    </subcellularLocation>
</comment>
<keyword evidence="2 16" id="KW-0004">4Fe-4S</keyword>
<dbReference type="Gene3D" id="1.20.1160.20">
    <property type="match status" value="2"/>
</dbReference>
<feature type="compositionally biased region" description="Basic and acidic residues" evidence="17">
    <location>
        <begin position="1249"/>
        <end position="1271"/>
    </location>
</feature>
<feature type="compositionally biased region" description="Polar residues" evidence="17">
    <location>
        <begin position="1051"/>
        <end position="1072"/>
    </location>
</feature>
<keyword evidence="11 16" id="KW-0238">DNA-binding</keyword>
<gene>
    <name evidence="16" type="primary">RTEL1</name>
    <name evidence="19" type="ORF">NDU88_001315</name>
</gene>
<dbReference type="Pfam" id="PF13307">
    <property type="entry name" value="Helicase_C_2"/>
    <property type="match status" value="1"/>
</dbReference>
<dbReference type="GO" id="GO:0003677">
    <property type="term" value="F:DNA binding"/>
    <property type="evidence" value="ECO:0007669"/>
    <property type="project" value="UniProtKB-UniRule"/>
</dbReference>
<accession>A0AAV7P6A2</accession>
<feature type="region of interest" description="Disordered" evidence="17">
    <location>
        <begin position="1195"/>
        <end position="1224"/>
    </location>
</feature>
<feature type="compositionally biased region" description="Basic and acidic residues" evidence="17">
    <location>
        <begin position="1487"/>
        <end position="1499"/>
    </location>
</feature>
<evidence type="ECO:0000256" key="17">
    <source>
        <dbReference type="SAM" id="MobiDB-lite"/>
    </source>
</evidence>
<evidence type="ECO:0000259" key="18">
    <source>
        <dbReference type="PROSITE" id="PS51193"/>
    </source>
</evidence>
<evidence type="ECO:0000256" key="11">
    <source>
        <dbReference type="ARBA" id="ARBA00023125"/>
    </source>
</evidence>
<feature type="compositionally biased region" description="Polar residues" evidence="17">
    <location>
        <begin position="1447"/>
        <end position="1462"/>
    </location>
</feature>
<dbReference type="InterPro" id="IPR006555">
    <property type="entry name" value="ATP-dep_Helicase_C"/>
</dbReference>
<keyword evidence="13 16" id="KW-0413">Isomerase</keyword>
<dbReference type="GO" id="GO:0006260">
    <property type="term" value="P:DNA replication"/>
    <property type="evidence" value="ECO:0007669"/>
    <property type="project" value="InterPro"/>
</dbReference>
<comment type="function">
    <text evidence="16">A probable ATP-dependent DNA helicase implicated in telomere-length regulation, DNA repair and the maintenance of genomic stability. Acts as an anti-recombinase to counteract toxic recombination and limit crossover during meiosis. Regulates meiotic recombination and crossover homeostasis by physically dissociating strand invasion events and thereby promotes noncrossover repair by meiotic synthesis dependent strand annealing (SDSA) as well as disassembly of D loop recombination intermediates. Also disassembles T loops and prevents telomere fragility by counteracting telomeric G4-DNA structures, which together ensure the dynamics and stability of the telomere.</text>
</comment>
<dbReference type="PROSITE" id="PS51193">
    <property type="entry name" value="HELICASE_ATP_BIND_2"/>
    <property type="match status" value="1"/>
</dbReference>